<keyword evidence="7" id="KW-0547">Nucleotide-binding</keyword>
<name>A0A6A6VVU8_9PEZI</name>
<comment type="pathway">
    <text evidence="1">Pyrimidine metabolism; dTTP biosynthesis.</text>
</comment>
<dbReference type="EC" id="2.7.4.9" evidence="3"/>
<dbReference type="GeneID" id="54480228"/>
<evidence type="ECO:0000256" key="4">
    <source>
        <dbReference type="ARBA" id="ARBA00017144"/>
    </source>
</evidence>
<dbReference type="GO" id="GO:0005634">
    <property type="term" value="C:nucleus"/>
    <property type="evidence" value="ECO:0007669"/>
    <property type="project" value="TreeGrafter"/>
</dbReference>
<keyword evidence="12" id="KW-1185">Reference proteome</keyword>
<accession>A0A6A6VVU8</accession>
<proteinExistence type="inferred from homology"/>
<evidence type="ECO:0000259" key="10">
    <source>
        <dbReference type="Pfam" id="PF02223"/>
    </source>
</evidence>
<dbReference type="Pfam" id="PF02223">
    <property type="entry name" value="Thymidylate_kin"/>
    <property type="match status" value="1"/>
</dbReference>
<dbReference type="OrthoDB" id="425602at2759"/>
<sequence>MRGKLIVFEGLDKAGKSTQCSKLVEAMRAQGKDVKQMRFPDRTTPIGQMINNYLTGDSEQEDHVIHLLFSANRWEAAASIQKDIAAGKTVIVDRYYYSGIVYSAAKRNPALSLLWARHPEVGLPRPDICIFLDISPEDAAKRGDFGSERYESTEMQDRVRELFGVLREGQEKADFVRIDAGGELEEVHRLVREAVDRVCEGIDLTGLPLRFVQP</sequence>
<protein>
    <recommendedName>
        <fullName evidence="4">Thymidylate kinase</fullName>
        <ecNumber evidence="3">2.7.4.9</ecNumber>
    </recommendedName>
</protein>
<dbReference type="GO" id="GO:0004798">
    <property type="term" value="F:dTMP kinase activity"/>
    <property type="evidence" value="ECO:0007669"/>
    <property type="project" value="UniProtKB-EC"/>
</dbReference>
<dbReference type="GO" id="GO:0004550">
    <property type="term" value="F:nucleoside diphosphate kinase activity"/>
    <property type="evidence" value="ECO:0007669"/>
    <property type="project" value="TreeGrafter"/>
</dbReference>
<dbReference type="RefSeq" id="XP_033597259.1">
    <property type="nucleotide sequence ID" value="XM_033739174.1"/>
</dbReference>
<keyword evidence="9" id="KW-0067">ATP-binding</keyword>
<evidence type="ECO:0000256" key="6">
    <source>
        <dbReference type="ARBA" id="ARBA00022727"/>
    </source>
</evidence>
<reference evidence="11" key="1">
    <citation type="journal article" date="2020" name="Stud. Mycol.">
        <title>101 Dothideomycetes genomes: a test case for predicting lifestyles and emergence of pathogens.</title>
        <authorList>
            <person name="Haridas S."/>
            <person name="Albert R."/>
            <person name="Binder M."/>
            <person name="Bloem J."/>
            <person name="Labutti K."/>
            <person name="Salamov A."/>
            <person name="Andreopoulos B."/>
            <person name="Baker S."/>
            <person name="Barry K."/>
            <person name="Bills G."/>
            <person name="Bluhm B."/>
            <person name="Cannon C."/>
            <person name="Castanera R."/>
            <person name="Culley D."/>
            <person name="Daum C."/>
            <person name="Ezra D."/>
            <person name="Gonzalez J."/>
            <person name="Henrissat B."/>
            <person name="Kuo A."/>
            <person name="Liang C."/>
            <person name="Lipzen A."/>
            <person name="Lutzoni F."/>
            <person name="Magnuson J."/>
            <person name="Mondo S."/>
            <person name="Nolan M."/>
            <person name="Ohm R."/>
            <person name="Pangilinan J."/>
            <person name="Park H.-J."/>
            <person name="Ramirez L."/>
            <person name="Alfaro M."/>
            <person name="Sun H."/>
            <person name="Tritt A."/>
            <person name="Yoshinaga Y."/>
            <person name="Zwiers L.-H."/>
            <person name="Turgeon B."/>
            <person name="Goodwin S."/>
            <person name="Spatafora J."/>
            <person name="Crous P."/>
            <person name="Grigoriev I."/>
        </authorList>
    </citation>
    <scope>NUCLEOTIDE SEQUENCE</scope>
    <source>
        <strain evidence="11">CBS 121739</strain>
    </source>
</reference>
<dbReference type="SUPFAM" id="SSF52540">
    <property type="entry name" value="P-loop containing nucleoside triphosphate hydrolases"/>
    <property type="match status" value="1"/>
</dbReference>
<feature type="domain" description="Thymidylate kinase-like" evidence="10">
    <location>
        <begin position="8"/>
        <end position="190"/>
    </location>
</feature>
<dbReference type="InterPro" id="IPR018095">
    <property type="entry name" value="Thymidylate_kin_CS"/>
</dbReference>
<evidence type="ECO:0000256" key="7">
    <source>
        <dbReference type="ARBA" id="ARBA00022741"/>
    </source>
</evidence>
<keyword evidence="5" id="KW-0808">Transferase</keyword>
<dbReference type="PROSITE" id="PS01331">
    <property type="entry name" value="THYMIDYLATE_KINASE"/>
    <property type="match status" value="1"/>
</dbReference>
<dbReference type="GO" id="GO:0006233">
    <property type="term" value="P:dTDP biosynthetic process"/>
    <property type="evidence" value="ECO:0007669"/>
    <property type="project" value="InterPro"/>
</dbReference>
<evidence type="ECO:0000256" key="2">
    <source>
        <dbReference type="ARBA" id="ARBA00009776"/>
    </source>
</evidence>
<evidence type="ECO:0000256" key="3">
    <source>
        <dbReference type="ARBA" id="ARBA00012980"/>
    </source>
</evidence>
<dbReference type="NCBIfam" id="TIGR00041">
    <property type="entry name" value="DTMP_kinase"/>
    <property type="match status" value="1"/>
</dbReference>
<comment type="similarity">
    <text evidence="2">Belongs to the thymidylate kinase family.</text>
</comment>
<keyword evidence="6" id="KW-0545">Nucleotide biosynthesis</keyword>
<dbReference type="HAMAP" id="MF_00165">
    <property type="entry name" value="Thymidylate_kinase"/>
    <property type="match status" value="1"/>
</dbReference>
<dbReference type="FunFam" id="3.40.50.300:FF:000679">
    <property type="entry name" value="Thymidylate kinase"/>
    <property type="match status" value="1"/>
</dbReference>
<dbReference type="Gene3D" id="3.40.50.300">
    <property type="entry name" value="P-loop containing nucleotide triphosphate hydrolases"/>
    <property type="match status" value="1"/>
</dbReference>
<dbReference type="PANTHER" id="PTHR10344:SF1">
    <property type="entry name" value="THYMIDYLATE KINASE"/>
    <property type="match status" value="1"/>
</dbReference>
<evidence type="ECO:0000313" key="12">
    <source>
        <dbReference type="Proteomes" id="UP000799437"/>
    </source>
</evidence>
<evidence type="ECO:0000256" key="8">
    <source>
        <dbReference type="ARBA" id="ARBA00022777"/>
    </source>
</evidence>
<dbReference type="InterPro" id="IPR027417">
    <property type="entry name" value="P-loop_NTPase"/>
</dbReference>
<dbReference type="InterPro" id="IPR018094">
    <property type="entry name" value="Thymidylate_kinase"/>
</dbReference>
<evidence type="ECO:0000256" key="1">
    <source>
        <dbReference type="ARBA" id="ARBA00004992"/>
    </source>
</evidence>
<dbReference type="EMBL" id="ML996579">
    <property type="protein sequence ID" value="KAF2754808.1"/>
    <property type="molecule type" value="Genomic_DNA"/>
</dbReference>
<organism evidence="11 12">
    <name type="scientific">Pseudovirgaria hyperparasitica</name>
    <dbReference type="NCBI Taxonomy" id="470096"/>
    <lineage>
        <taxon>Eukaryota</taxon>
        <taxon>Fungi</taxon>
        <taxon>Dikarya</taxon>
        <taxon>Ascomycota</taxon>
        <taxon>Pezizomycotina</taxon>
        <taxon>Dothideomycetes</taxon>
        <taxon>Dothideomycetes incertae sedis</taxon>
        <taxon>Acrospermales</taxon>
        <taxon>Acrospermaceae</taxon>
        <taxon>Pseudovirgaria</taxon>
    </lineage>
</organism>
<evidence type="ECO:0000256" key="9">
    <source>
        <dbReference type="ARBA" id="ARBA00022840"/>
    </source>
</evidence>
<gene>
    <name evidence="11" type="ORF">EJ05DRAFT_133941</name>
</gene>
<dbReference type="GO" id="GO:0006235">
    <property type="term" value="P:dTTP biosynthetic process"/>
    <property type="evidence" value="ECO:0007669"/>
    <property type="project" value="TreeGrafter"/>
</dbReference>
<keyword evidence="8 11" id="KW-0418">Kinase</keyword>
<evidence type="ECO:0000256" key="5">
    <source>
        <dbReference type="ARBA" id="ARBA00022679"/>
    </source>
</evidence>
<dbReference type="PANTHER" id="PTHR10344">
    <property type="entry name" value="THYMIDYLATE KINASE"/>
    <property type="match status" value="1"/>
</dbReference>
<dbReference type="GO" id="GO:0005524">
    <property type="term" value="F:ATP binding"/>
    <property type="evidence" value="ECO:0007669"/>
    <property type="project" value="UniProtKB-KW"/>
</dbReference>
<dbReference type="GO" id="GO:0005829">
    <property type="term" value="C:cytosol"/>
    <property type="evidence" value="ECO:0007669"/>
    <property type="project" value="TreeGrafter"/>
</dbReference>
<evidence type="ECO:0000313" key="11">
    <source>
        <dbReference type="EMBL" id="KAF2754808.1"/>
    </source>
</evidence>
<dbReference type="Proteomes" id="UP000799437">
    <property type="component" value="Unassembled WGS sequence"/>
</dbReference>
<dbReference type="InterPro" id="IPR039430">
    <property type="entry name" value="Thymidylate_kin-like_dom"/>
</dbReference>
<dbReference type="CDD" id="cd01672">
    <property type="entry name" value="TMPK"/>
    <property type="match status" value="1"/>
</dbReference>
<dbReference type="AlphaFoldDB" id="A0A6A6VVU8"/>
<dbReference type="GO" id="GO:0006227">
    <property type="term" value="P:dUDP biosynthetic process"/>
    <property type="evidence" value="ECO:0007669"/>
    <property type="project" value="TreeGrafter"/>
</dbReference>